<evidence type="ECO:0000259" key="10">
    <source>
        <dbReference type="SMART" id="SM00986"/>
    </source>
</evidence>
<dbReference type="SUPFAM" id="SSF52141">
    <property type="entry name" value="Uracil-DNA glycosylase-like"/>
    <property type="match status" value="1"/>
</dbReference>
<keyword evidence="11" id="KW-0326">Glycosidase</keyword>
<dbReference type="NCBIfam" id="TIGR00758">
    <property type="entry name" value="UDG_fam4"/>
    <property type="match status" value="1"/>
</dbReference>
<dbReference type="InterPro" id="IPR036895">
    <property type="entry name" value="Uracil-DNA_glycosylase-like_sf"/>
</dbReference>
<dbReference type="Pfam" id="PF03167">
    <property type="entry name" value="UDG"/>
    <property type="match status" value="1"/>
</dbReference>
<keyword evidence="9" id="KW-0234">DNA repair</keyword>
<dbReference type="InterPro" id="IPR005273">
    <property type="entry name" value="Ura-DNA_glyco_family4"/>
</dbReference>
<evidence type="ECO:0000256" key="4">
    <source>
        <dbReference type="ARBA" id="ARBA00022723"/>
    </source>
</evidence>
<gene>
    <name evidence="11" type="ORF">AVDCRST_MAG41-4680</name>
</gene>
<dbReference type="GO" id="GO:0051539">
    <property type="term" value="F:4 iron, 4 sulfur cluster binding"/>
    <property type="evidence" value="ECO:0007669"/>
    <property type="project" value="UniProtKB-KW"/>
</dbReference>
<organism evidence="11">
    <name type="scientific">uncultured Mycobacteriales bacterium</name>
    <dbReference type="NCBI Taxonomy" id="581187"/>
    <lineage>
        <taxon>Bacteria</taxon>
        <taxon>Bacillati</taxon>
        <taxon>Actinomycetota</taxon>
        <taxon>Actinomycetes</taxon>
        <taxon>Mycobacteriales</taxon>
        <taxon>environmental samples</taxon>
    </lineage>
</organism>
<dbReference type="InterPro" id="IPR005122">
    <property type="entry name" value="Uracil-DNA_glycosylase-like"/>
</dbReference>
<keyword evidence="3" id="KW-0004">4Fe-4S</keyword>
<dbReference type="InterPro" id="IPR051536">
    <property type="entry name" value="UDG_Type-4/5"/>
</dbReference>
<accession>A0A6J4K2H8</accession>
<protein>
    <recommendedName>
        <fullName evidence="2">Type-4 uracil-DNA glycosylase</fullName>
    </recommendedName>
</protein>
<evidence type="ECO:0000256" key="2">
    <source>
        <dbReference type="ARBA" id="ARBA00019403"/>
    </source>
</evidence>
<sequence>MNRPAGPRQKVDPVSLEVFSTAAACPDWAALAGTAQGCVACPELAATRATVVVGDAPAGARLALVGEAPGADEDRTGRPFVGRAGRLLDQVLAEAGLDRSAVAVLNVLQCRPPGNRPPTATEAVRCRGWLERKLDLAGPELVVTLGLSAAVAFLGRGVKLGEIRGRVHPAYGRQVLPTYHPSAALRFGPAGAPLAYLRADLAAAAALLT</sequence>
<evidence type="ECO:0000256" key="3">
    <source>
        <dbReference type="ARBA" id="ARBA00022485"/>
    </source>
</evidence>
<dbReference type="SMART" id="SM00986">
    <property type="entry name" value="UDG"/>
    <property type="match status" value="1"/>
</dbReference>
<keyword evidence="4" id="KW-0479">Metal-binding</keyword>
<evidence type="ECO:0000313" key="11">
    <source>
        <dbReference type="EMBL" id="CAA9294009.1"/>
    </source>
</evidence>
<proteinExistence type="inferred from homology"/>
<evidence type="ECO:0000256" key="5">
    <source>
        <dbReference type="ARBA" id="ARBA00022763"/>
    </source>
</evidence>
<dbReference type="GO" id="GO:0046872">
    <property type="term" value="F:metal ion binding"/>
    <property type="evidence" value="ECO:0007669"/>
    <property type="project" value="UniProtKB-KW"/>
</dbReference>
<dbReference type="Gene3D" id="3.40.470.10">
    <property type="entry name" value="Uracil-DNA glycosylase-like domain"/>
    <property type="match status" value="1"/>
</dbReference>
<keyword evidence="8" id="KW-0411">Iron-sulfur</keyword>
<dbReference type="AlphaFoldDB" id="A0A6J4K2H8"/>
<dbReference type="PANTHER" id="PTHR33693">
    <property type="entry name" value="TYPE-5 URACIL-DNA GLYCOSYLASE"/>
    <property type="match status" value="1"/>
</dbReference>
<keyword evidence="6 11" id="KW-0378">Hydrolase</keyword>
<dbReference type="SMART" id="SM00987">
    <property type="entry name" value="UreE_C"/>
    <property type="match status" value="1"/>
</dbReference>
<dbReference type="EMBL" id="CADCTP010000457">
    <property type="protein sequence ID" value="CAA9294009.1"/>
    <property type="molecule type" value="Genomic_DNA"/>
</dbReference>
<reference evidence="11" key="1">
    <citation type="submission" date="2020-02" db="EMBL/GenBank/DDBJ databases">
        <authorList>
            <person name="Meier V. D."/>
        </authorList>
    </citation>
    <scope>NUCLEOTIDE SEQUENCE</scope>
    <source>
        <strain evidence="11">AVDCRST_MAG41</strain>
    </source>
</reference>
<dbReference type="CDD" id="cd10030">
    <property type="entry name" value="UDG-F4_TTUDGA_SPO1dp_like"/>
    <property type="match status" value="1"/>
</dbReference>
<evidence type="ECO:0000256" key="6">
    <source>
        <dbReference type="ARBA" id="ARBA00022801"/>
    </source>
</evidence>
<evidence type="ECO:0000256" key="1">
    <source>
        <dbReference type="ARBA" id="ARBA00006521"/>
    </source>
</evidence>
<evidence type="ECO:0000256" key="9">
    <source>
        <dbReference type="ARBA" id="ARBA00023204"/>
    </source>
</evidence>
<evidence type="ECO:0000256" key="7">
    <source>
        <dbReference type="ARBA" id="ARBA00023004"/>
    </source>
</evidence>
<comment type="similarity">
    <text evidence="1">Belongs to the uracil-DNA glycosylase (UDG) superfamily. Type 4 (UDGa) family.</text>
</comment>
<dbReference type="GO" id="GO:0006281">
    <property type="term" value="P:DNA repair"/>
    <property type="evidence" value="ECO:0007669"/>
    <property type="project" value="UniProtKB-KW"/>
</dbReference>
<keyword evidence="5" id="KW-0227">DNA damage</keyword>
<feature type="domain" description="Uracil-DNA glycosylase-like" evidence="10">
    <location>
        <begin position="53"/>
        <end position="198"/>
    </location>
</feature>
<evidence type="ECO:0000256" key="8">
    <source>
        <dbReference type="ARBA" id="ARBA00023014"/>
    </source>
</evidence>
<dbReference type="PANTHER" id="PTHR33693:SF9">
    <property type="entry name" value="TYPE-4 URACIL-DNA GLYCOSYLASE"/>
    <property type="match status" value="1"/>
</dbReference>
<keyword evidence="7" id="KW-0408">Iron</keyword>
<dbReference type="GO" id="GO:0097506">
    <property type="term" value="F:deaminated base DNA N-glycosylase activity"/>
    <property type="evidence" value="ECO:0007669"/>
    <property type="project" value="UniProtKB-ARBA"/>
</dbReference>
<name>A0A6J4K2H8_9ACTN</name>